<feature type="transmembrane region" description="Helical" evidence="7">
    <location>
        <begin position="41"/>
        <end position="67"/>
    </location>
</feature>
<sequence>MPSEAQEFINEVWGLQGVAYLALALRYYSRITTLGWRKFSLDDYMIALATLVYTAESVAAYFVVAYWKGLSNNGMTEEQRAALDPNSEEWQVRVNGSKTHVIGLLLYATLLWMLKGCWTVYYFRLTAGLQTPKRMVKWAFFIMPLTYIACLLVAIFKCVPFHHQWQISPSPGNNCMPAISYLQTLFVMVMNVFTDIYLMAIPIPMVWRSHLPWRKKITLILMFSGGLLETAFGILRCVSILTVGDRDPAQSGYWSVRESFVSYVLANMPMLYPLLKKFFERVGCSITLSSPRGASGQAASSGQAYRLGGYPHSRSKPRSKDPDPIPEETRYGSDEHIIFACTECSRTASSSQDTTRAEVDTKERHVHSPFQHGNNHTKVFRGPGHLKSKPSLSSAPATGGILVTKDIVVSEVHGSPGASRGGEAYFEV</sequence>
<comment type="caution">
    <text evidence="9">The sequence shown here is derived from an EMBL/GenBank/DDBJ whole genome shotgun (WGS) entry which is preliminary data.</text>
</comment>
<keyword evidence="4 7" id="KW-0472">Membrane</keyword>
<gene>
    <name evidence="9" type="ORF">VPNG_08351</name>
</gene>
<dbReference type="PANTHER" id="PTHR33048:SF2">
    <property type="entry name" value="SRPK"/>
    <property type="match status" value="1"/>
</dbReference>
<evidence type="ECO:0000256" key="3">
    <source>
        <dbReference type="ARBA" id="ARBA00022989"/>
    </source>
</evidence>
<reference evidence="9 10" key="1">
    <citation type="submission" date="2015-09" db="EMBL/GenBank/DDBJ databases">
        <title>Host preference determinants of Valsa canker pathogens revealed by comparative genomics.</title>
        <authorList>
            <person name="Yin Z."/>
            <person name="Huang L."/>
        </authorList>
    </citation>
    <scope>NUCLEOTIDE SEQUENCE [LARGE SCALE GENOMIC DNA]</scope>
    <source>
        <strain evidence="9 10">SXYLt</strain>
    </source>
</reference>
<evidence type="ECO:0000259" key="8">
    <source>
        <dbReference type="Pfam" id="PF20684"/>
    </source>
</evidence>
<keyword evidence="3 7" id="KW-1133">Transmembrane helix</keyword>
<dbReference type="Proteomes" id="UP000285146">
    <property type="component" value="Unassembled WGS sequence"/>
</dbReference>
<feature type="compositionally biased region" description="Low complexity" evidence="6">
    <location>
        <begin position="293"/>
        <end position="304"/>
    </location>
</feature>
<comment type="subcellular location">
    <subcellularLocation>
        <location evidence="1">Membrane</location>
        <topology evidence="1">Multi-pass membrane protein</topology>
    </subcellularLocation>
</comment>
<name>A0A423W9H0_9PEZI</name>
<organism evidence="9 10">
    <name type="scientific">Cytospora leucostoma</name>
    <dbReference type="NCBI Taxonomy" id="1230097"/>
    <lineage>
        <taxon>Eukaryota</taxon>
        <taxon>Fungi</taxon>
        <taxon>Dikarya</taxon>
        <taxon>Ascomycota</taxon>
        <taxon>Pezizomycotina</taxon>
        <taxon>Sordariomycetes</taxon>
        <taxon>Sordariomycetidae</taxon>
        <taxon>Diaporthales</taxon>
        <taxon>Cytosporaceae</taxon>
        <taxon>Cytospora</taxon>
    </lineage>
</organism>
<feature type="transmembrane region" description="Helical" evidence="7">
    <location>
        <begin position="135"/>
        <end position="156"/>
    </location>
</feature>
<evidence type="ECO:0000256" key="7">
    <source>
        <dbReference type="SAM" id="Phobius"/>
    </source>
</evidence>
<dbReference type="InParanoid" id="A0A423W9H0"/>
<feature type="transmembrane region" description="Helical" evidence="7">
    <location>
        <begin position="219"/>
        <end position="242"/>
    </location>
</feature>
<feature type="transmembrane region" description="Helical" evidence="7">
    <location>
        <begin position="101"/>
        <end position="123"/>
    </location>
</feature>
<proteinExistence type="inferred from homology"/>
<keyword evidence="2 7" id="KW-0812">Transmembrane</keyword>
<dbReference type="STRING" id="1230097.A0A423W9H0"/>
<evidence type="ECO:0000256" key="2">
    <source>
        <dbReference type="ARBA" id="ARBA00022692"/>
    </source>
</evidence>
<keyword evidence="10" id="KW-1185">Reference proteome</keyword>
<evidence type="ECO:0000256" key="6">
    <source>
        <dbReference type="SAM" id="MobiDB-lite"/>
    </source>
</evidence>
<feature type="transmembrane region" description="Helical" evidence="7">
    <location>
        <begin position="176"/>
        <end position="198"/>
    </location>
</feature>
<dbReference type="InterPro" id="IPR049326">
    <property type="entry name" value="Rhodopsin_dom_fungi"/>
</dbReference>
<dbReference type="Pfam" id="PF20684">
    <property type="entry name" value="Fung_rhodopsin"/>
    <property type="match status" value="1"/>
</dbReference>
<feature type="domain" description="Rhodopsin" evidence="8">
    <location>
        <begin position="25"/>
        <end position="277"/>
    </location>
</feature>
<dbReference type="AlphaFoldDB" id="A0A423W9H0"/>
<feature type="transmembrane region" description="Helical" evidence="7">
    <location>
        <begin position="254"/>
        <end position="275"/>
    </location>
</feature>
<dbReference type="EMBL" id="LKEB01000057">
    <property type="protein sequence ID" value="ROW00012.1"/>
    <property type="molecule type" value="Genomic_DNA"/>
</dbReference>
<comment type="similarity">
    <text evidence="5">Belongs to the SAT4 family.</text>
</comment>
<dbReference type="GO" id="GO:0016020">
    <property type="term" value="C:membrane"/>
    <property type="evidence" value="ECO:0007669"/>
    <property type="project" value="UniProtKB-SubCell"/>
</dbReference>
<dbReference type="InterPro" id="IPR052337">
    <property type="entry name" value="SAT4-like"/>
</dbReference>
<evidence type="ECO:0000256" key="4">
    <source>
        <dbReference type="ARBA" id="ARBA00023136"/>
    </source>
</evidence>
<evidence type="ECO:0000256" key="1">
    <source>
        <dbReference type="ARBA" id="ARBA00004141"/>
    </source>
</evidence>
<dbReference type="PANTHER" id="PTHR33048">
    <property type="entry name" value="PTH11-LIKE INTEGRAL MEMBRANE PROTEIN (AFU_ORTHOLOGUE AFUA_5G11245)"/>
    <property type="match status" value="1"/>
</dbReference>
<protein>
    <recommendedName>
        <fullName evidence="8">Rhodopsin domain-containing protein</fullName>
    </recommendedName>
</protein>
<evidence type="ECO:0000313" key="10">
    <source>
        <dbReference type="Proteomes" id="UP000285146"/>
    </source>
</evidence>
<feature type="compositionally biased region" description="Basic and acidic residues" evidence="6">
    <location>
        <begin position="318"/>
        <end position="330"/>
    </location>
</feature>
<evidence type="ECO:0000256" key="5">
    <source>
        <dbReference type="ARBA" id="ARBA00038359"/>
    </source>
</evidence>
<dbReference type="OrthoDB" id="2988756at2759"/>
<evidence type="ECO:0000313" key="9">
    <source>
        <dbReference type="EMBL" id="ROW00012.1"/>
    </source>
</evidence>
<feature type="region of interest" description="Disordered" evidence="6">
    <location>
        <begin position="289"/>
        <end position="330"/>
    </location>
</feature>
<feature type="transmembrane region" description="Helical" evidence="7">
    <location>
        <begin position="12"/>
        <end position="29"/>
    </location>
</feature>
<accession>A0A423W9H0</accession>